<keyword evidence="12" id="KW-1185">Reference proteome</keyword>
<keyword evidence="5 9" id="KW-0812">Transmembrane</keyword>
<dbReference type="InterPro" id="IPR007387">
    <property type="entry name" value="TRAP_DctQ"/>
</dbReference>
<accession>A0A5C0B2W3</accession>
<dbReference type="GO" id="GO:0022857">
    <property type="term" value="F:transmembrane transporter activity"/>
    <property type="evidence" value="ECO:0007669"/>
    <property type="project" value="UniProtKB-UniRule"/>
</dbReference>
<proteinExistence type="inferred from homology"/>
<dbReference type="InterPro" id="IPR055348">
    <property type="entry name" value="DctQ"/>
</dbReference>
<dbReference type="Pfam" id="PF04290">
    <property type="entry name" value="DctQ"/>
    <property type="match status" value="1"/>
</dbReference>
<dbReference type="EMBL" id="CP043046">
    <property type="protein sequence ID" value="QEI07540.1"/>
    <property type="molecule type" value="Genomic_DNA"/>
</dbReference>
<evidence type="ECO:0000256" key="1">
    <source>
        <dbReference type="ARBA" id="ARBA00004429"/>
    </source>
</evidence>
<evidence type="ECO:0000313" key="12">
    <source>
        <dbReference type="Proteomes" id="UP000325161"/>
    </source>
</evidence>
<comment type="similarity">
    <text evidence="8 9">Belongs to the TRAP transporter small permease family.</text>
</comment>
<keyword evidence="7 9" id="KW-0472">Membrane</keyword>
<evidence type="ECO:0000256" key="7">
    <source>
        <dbReference type="ARBA" id="ARBA00023136"/>
    </source>
</evidence>
<keyword evidence="6 9" id="KW-1133">Transmembrane helix</keyword>
<feature type="transmembrane region" description="Helical" evidence="9">
    <location>
        <begin position="127"/>
        <end position="148"/>
    </location>
</feature>
<feature type="transmembrane region" description="Helical" evidence="9">
    <location>
        <begin position="49"/>
        <end position="65"/>
    </location>
</feature>
<name>A0A5C0B2W3_9BURK</name>
<comment type="function">
    <text evidence="9">Part of the tripartite ATP-independent periplasmic (TRAP) transport system.</text>
</comment>
<evidence type="ECO:0000259" key="10">
    <source>
        <dbReference type="Pfam" id="PF04290"/>
    </source>
</evidence>
<feature type="domain" description="Tripartite ATP-independent periplasmic transporters DctQ component" evidence="10">
    <location>
        <begin position="23"/>
        <end position="152"/>
    </location>
</feature>
<reference evidence="11 12" key="1">
    <citation type="submission" date="2019-08" db="EMBL/GenBank/DDBJ databases">
        <title>Amphibian skin-associated Pigmentiphaga: genome sequence and occurrence across geography and hosts.</title>
        <authorList>
            <person name="Bletz M.C."/>
            <person name="Bunk B."/>
            <person name="Sproeer C."/>
            <person name="Biwer P."/>
            <person name="Reiter S."/>
            <person name="Rabemananjara F.C.E."/>
            <person name="Schulz S."/>
            <person name="Overmann J."/>
            <person name="Vences M."/>
        </authorList>
    </citation>
    <scope>NUCLEOTIDE SEQUENCE [LARGE SCALE GENOMIC DNA]</scope>
    <source>
        <strain evidence="11 12">Mada1488</strain>
    </source>
</reference>
<sequence>MNRALDLYCRALSFACAVIMAVMLVLVFGNVVLRYFFQTSWLISEELSRWLFVWMVFIGAIVALRERGHLGTDMVLVRLPAKARRACVVVAHILMLYITWLMLLGSWDQTVINTGTEAPVSGFPVSVFYFCGVVFSCSALVVLAYDLWRLLTGRVPDHELVMIQESEELAALPVHQELVDATDRDGRATHDTAAGKNP</sequence>
<keyword evidence="2 9" id="KW-0813">Transport</keyword>
<evidence type="ECO:0000313" key="11">
    <source>
        <dbReference type="EMBL" id="QEI07540.1"/>
    </source>
</evidence>
<comment type="subunit">
    <text evidence="9">The complex comprises the extracytoplasmic solute receptor protein and the two transmembrane proteins.</text>
</comment>
<dbReference type="GO" id="GO:0015740">
    <property type="term" value="P:C4-dicarboxylate transport"/>
    <property type="evidence" value="ECO:0007669"/>
    <property type="project" value="TreeGrafter"/>
</dbReference>
<dbReference type="GO" id="GO:0005886">
    <property type="term" value="C:plasma membrane"/>
    <property type="evidence" value="ECO:0007669"/>
    <property type="project" value="UniProtKB-SubCell"/>
</dbReference>
<keyword evidence="4 9" id="KW-0997">Cell inner membrane</keyword>
<dbReference type="PANTHER" id="PTHR35011">
    <property type="entry name" value="2,3-DIKETO-L-GULONATE TRAP TRANSPORTER SMALL PERMEASE PROTEIN YIAM"/>
    <property type="match status" value="1"/>
</dbReference>
<evidence type="ECO:0000256" key="3">
    <source>
        <dbReference type="ARBA" id="ARBA00022475"/>
    </source>
</evidence>
<evidence type="ECO:0000256" key="9">
    <source>
        <dbReference type="RuleBase" id="RU369079"/>
    </source>
</evidence>
<dbReference type="PANTHER" id="PTHR35011:SF2">
    <property type="entry name" value="2,3-DIKETO-L-GULONATE TRAP TRANSPORTER SMALL PERMEASE PROTEIN YIAM"/>
    <property type="match status" value="1"/>
</dbReference>
<dbReference type="AlphaFoldDB" id="A0A5C0B2W3"/>
<evidence type="ECO:0000256" key="8">
    <source>
        <dbReference type="ARBA" id="ARBA00038436"/>
    </source>
</evidence>
<evidence type="ECO:0000256" key="5">
    <source>
        <dbReference type="ARBA" id="ARBA00022692"/>
    </source>
</evidence>
<organism evidence="11 12">
    <name type="scientific">Pigmentiphaga aceris</name>
    <dbReference type="NCBI Taxonomy" id="1940612"/>
    <lineage>
        <taxon>Bacteria</taxon>
        <taxon>Pseudomonadati</taxon>
        <taxon>Pseudomonadota</taxon>
        <taxon>Betaproteobacteria</taxon>
        <taxon>Burkholderiales</taxon>
        <taxon>Alcaligenaceae</taxon>
        <taxon>Pigmentiphaga</taxon>
    </lineage>
</organism>
<protein>
    <recommendedName>
        <fullName evidence="9">TRAP transporter small permease protein</fullName>
    </recommendedName>
</protein>
<comment type="subcellular location">
    <subcellularLocation>
        <location evidence="1 9">Cell inner membrane</location>
        <topology evidence="1 9">Multi-pass membrane protein</topology>
    </subcellularLocation>
</comment>
<dbReference type="RefSeq" id="WP_148816587.1">
    <property type="nucleotide sequence ID" value="NZ_CP043046.1"/>
</dbReference>
<evidence type="ECO:0000256" key="2">
    <source>
        <dbReference type="ARBA" id="ARBA00022448"/>
    </source>
</evidence>
<keyword evidence="3" id="KW-1003">Cell membrane</keyword>
<evidence type="ECO:0000256" key="4">
    <source>
        <dbReference type="ARBA" id="ARBA00022519"/>
    </source>
</evidence>
<gene>
    <name evidence="11" type="ORF">FXN63_18125</name>
</gene>
<feature type="transmembrane region" description="Helical" evidence="9">
    <location>
        <begin position="86"/>
        <end position="107"/>
    </location>
</feature>
<evidence type="ECO:0000256" key="6">
    <source>
        <dbReference type="ARBA" id="ARBA00022989"/>
    </source>
</evidence>
<dbReference type="Proteomes" id="UP000325161">
    <property type="component" value="Chromosome"/>
</dbReference>
<feature type="transmembrane region" description="Helical" evidence="9">
    <location>
        <begin position="12"/>
        <end position="37"/>
    </location>
</feature>
<dbReference type="KEGG" id="pacr:FXN63_18125"/>
<dbReference type="OrthoDB" id="9791324at2"/>